<dbReference type="SUPFAM" id="SSF52540">
    <property type="entry name" value="P-loop containing nucleoside triphosphate hydrolases"/>
    <property type="match status" value="1"/>
</dbReference>
<dbReference type="RefSeq" id="WP_130504689.1">
    <property type="nucleotide sequence ID" value="NZ_SHLC01000001.1"/>
</dbReference>
<dbReference type="AlphaFoldDB" id="A0A4Q8AJG0"/>
<dbReference type="OrthoDB" id="5116223at2"/>
<keyword evidence="2" id="KW-1185">Reference proteome</keyword>
<evidence type="ECO:0000313" key="2">
    <source>
        <dbReference type="Proteomes" id="UP000291483"/>
    </source>
</evidence>
<dbReference type="Gene3D" id="3.40.50.300">
    <property type="entry name" value="P-loop containing nucleotide triphosphate hydrolases"/>
    <property type="match status" value="1"/>
</dbReference>
<dbReference type="InterPro" id="IPR027417">
    <property type="entry name" value="P-loop_NTPase"/>
</dbReference>
<sequence>MTIDFGTETTSAAPEQMRVVVAGVAGGVGTTTVAALLAAALGTPVSAPQLLDHSGGALAARLDPAVLDRTVDERLAVHDLGATLYSAGVNAVLTRDTVVVLVTAATLDGLRAAALALDHVRAVGGPLAPARPLLVAVRQGGAGTTESALKGPAAESGLELAGVLPYDRALLSAQAASARTLSASTRNALAAISAAVRTQLPAASPSGLRGRAR</sequence>
<evidence type="ECO:0008006" key="3">
    <source>
        <dbReference type="Google" id="ProtNLM"/>
    </source>
</evidence>
<protein>
    <recommendedName>
        <fullName evidence="3">MinD-like ATPase involved in chromosome partitioning or flagellar assembly</fullName>
    </recommendedName>
</protein>
<proteinExistence type="predicted"/>
<comment type="caution">
    <text evidence="1">The sequence shown here is derived from an EMBL/GenBank/DDBJ whole genome shotgun (WGS) entry which is preliminary data.</text>
</comment>
<dbReference type="EMBL" id="SHLC01000001">
    <property type="protein sequence ID" value="RZU64121.1"/>
    <property type="molecule type" value="Genomic_DNA"/>
</dbReference>
<accession>A0A4Q8AJG0</accession>
<name>A0A4Q8AJG0_9MICO</name>
<gene>
    <name evidence="1" type="ORF">EV379_0415</name>
</gene>
<organism evidence="1 2">
    <name type="scientific">Microterricola gilva</name>
    <dbReference type="NCBI Taxonomy" id="393267"/>
    <lineage>
        <taxon>Bacteria</taxon>
        <taxon>Bacillati</taxon>
        <taxon>Actinomycetota</taxon>
        <taxon>Actinomycetes</taxon>
        <taxon>Micrococcales</taxon>
        <taxon>Microbacteriaceae</taxon>
        <taxon>Microterricola</taxon>
    </lineage>
</organism>
<reference evidence="1 2" key="1">
    <citation type="submission" date="2019-02" db="EMBL/GenBank/DDBJ databases">
        <title>Sequencing the genomes of 1000 actinobacteria strains.</title>
        <authorList>
            <person name="Klenk H.-P."/>
        </authorList>
    </citation>
    <scope>NUCLEOTIDE SEQUENCE [LARGE SCALE GENOMIC DNA]</scope>
    <source>
        <strain evidence="1 2">DSM 18319</strain>
    </source>
</reference>
<evidence type="ECO:0000313" key="1">
    <source>
        <dbReference type="EMBL" id="RZU64121.1"/>
    </source>
</evidence>
<dbReference type="Proteomes" id="UP000291483">
    <property type="component" value="Unassembled WGS sequence"/>
</dbReference>